<accession>A0A4Z1P7Z6</accession>
<feature type="region of interest" description="Disordered" evidence="1">
    <location>
        <begin position="144"/>
        <end position="202"/>
    </location>
</feature>
<comment type="caution">
    <text evidence="2">The sequence shown here is derived from an EMBL/GenBank/DDBJ whole genome shotgun (WGS) entry which is preliminary data.</text>
</comment>
<feature type="compositionally biased region" description="Basic and acidic residues" evidence="1">
    <location>
        <begin position="172"/>
        <end position="189"/>
    </location>
</feature>
<dbReference type="EMBL" id="SNSC02000005">
    <property type="protein sequence ID" value="TID24038.1"/>
    <property type="molecule type" value="Genomic_DNA"/>
</dbReference>
<dbReference type="AlphaFoldDB" id="A0A4Z1P7Z6"/>
<feature type="compositionally biased region" description="Basic and acidic residues" evidence="1">
    <location>
        <begin position="152"/>
        <end position="162"/>
    </location>
</feature>
<organism evidence="2 3">
    <name type="scientific">Venturia nashicola</name>
    <dbReference type="NCBI Taxonomy" id="86259"/>
    <lineage>
        <taxon>Eukaryota</taxon>
        <taxon>Fungi</taxon>
        <taxon>Dikarya</taxon>
        <taxon>Ascomycota</taxon>
        <taxon>Pezizomycotina</taxon>
        <taxon>Dothideomycetes</taxon>
        <taxon>Pleosporomycetidae</taxon>
        <taxon>Venturiales</taxon>
        <taxon>Venturiaceae</taxon>
        <taxon>Venturia</taxon>
    </lineage>
</organism>
<evidence type="ECO:0000256" key="1">
    <source>
        <dbReference type="SAM" id="MobiDB-lite"/>
    </source>
</evidence>
<name>A0A4Z1P7Z6_9PEZI</name>
<reference evidence="2 3" key="1">
    <citation type="submission" date="2019-04" db="EMBL/GenBank/DDBJ databases">
        <title>High contiguity whole genome sequence and gene annotation resource for two Venturia nashicola isolates.</title>
        <authorList>
            <person name="Prokchorchik M."/>
            <person name="Won K."/>
            <person name="Lee Y."/>
            <person name="Choi E.D."/>
            <person name="Segonzac C."/>
            <person name="Sohn K.H."/>
        </authorList>
    </citation>
    <scope>NUCLEOTIDE SEQUENCE [LARGE SCALE GENOMIC DNA]</scope>
    <source>
        <strain evidence="2 3">PRI2</strain>
    </source>
</reference>
<evidence type="ECO:0000313" key="3">
    <source>
        <dbReference type="Proteomes" id="UP000298493"/>
    </source>
</evidence>
<feature type="region of interest" description="Disordered" evidence="1">
    <location>
        <begin position="85"/>
        <end position="123"/>
    </location>
</feature>
<evidence type="ECO:0000313" key="2">
    <source>
        <dbReference type="EMBL" id="TID24038.1"/>
    </source>
</evidence>
<gene>
    <name evidence="2" type="ORF">E6O75_ATG02403</name>
</gene>
<protein>
    <submittedName>
        <fullName evidence="2">Uncharacterized protein</fullName>
    </submittedName>
</protein>
<proteinExistence type="predicted"/>
<dbReference type="Proteomes" id="UP000298493">
    <property type="component" value="Unassembled WGS sequence"/>
</dbReference>
<keyword evidence="3" id="KW-1185">Reference proteome</keyword>
<feature type="compositionally biased region" description="Polar residues" evidence="1">
    <location>
        <begin position="96"/>
        <end position="105"/>
    </location>
</feature>
<sequence length="202" mass="22098">MDSSPPVSNTQAESSQEAVEIINLINNGCKHLAEEGKITRGNCSYNGRSQPGTRNAGTRSKYYQTFKKTPLGYVSASKKVRSLYRPAASRTPYRHSGSSPHQQRCSPGGLDVIEEPQLQPPIPRSAKVWEGIVETHRQHLEREAKLAASGVVEKEEKKKKTTEMTVVGAGKSGKECSGETEGRESRFEDSSSSSEDEVVVMS</sequence>